<accession>A0A0F9AZ69</accession>
<gene>
    <name evidence="1" type="ORF">LCGC14_2851400</name>
</gene>
<dbReference type="EMBL" id="LAZR01054851">
    <property type="protein sequence ID" value="KKK77656.1"/>
    <property type="molecule type" value="Genomic_DNA"/>
</dbReference>
<comment type="caution">
    <text evidence="1">The sequence shown here is derived from an EMBL/GenBank/DDBJ whole genome shotgun (WGS) entry which is preliminary data.</text>
</comment>
<name>A0A0F9AZ69_9ZZZZ</name>
<proteinExistence type="predicted"/>
<dbReference type="AlphaFoldDB" id="A0A0F9AZ69"/>
<protein>
    <submittedName>
        <fullName evidence="1">Uncharacterized protein</fullName>
    </submittedName>
</protein>
<sequence>MAKRRNKKNEKRFLRDLDAGKLSSDWRETEDAGFSLGCFIQSMKIGVLPFMVATRFQYCTWLDIHAHQDDRISIANVSLTVWQLFELFLFDKIERNAL</sequence>
<feature type="non-terminal residue" evidence="1">
    <location>
        <position position="98"/>
    </location>
</feature>
<organism evidence="1">
    <name type="scientific">marine sediment metagenome</name>
    <dbReference type="NCBI Taxonomy" id="412755"/>
    <lineage>
        <taxon>unclassified sequences</taxon>
        <taxon>metagenomes</taxon>
        <taxon>ecological metagenomes</taxon>
    </lineage>
</organism>
<reference evidence="1" key="1">
    <citation type="journal article" date="2015" name="Nature">
        <title>Complex archaea that bridge the gap between prokaryotes and eukaryotes.</title>
        <authorList>
            <person name="Spang A."/>
            <person name="Saw J.H."/>
            <person name="Jorgensen S.L."/>
            <person name="Zaremba-Niedzwiedzka K."/>
            <person name="Martijn J."/>
            <person name="Lind A.E."/>
            <person name="van Eijk R."/>
            <person name="Schleper C."/>
            <person name="Guy L."/>
            <person name="Ettema T.J."/>
        </authorList>
    </citation>
    <scope>NUCLEOTIDE SEQUENCE</scope>
</reference>
<evidence type="ECO:0000313" key="1">
    <source>
        <dbReference type="EMBL" id="KKK77656.1"/>
    </source>
</evidence>